<organism evidence="1 2">
    <name type="scientific">Stentor coeruleus</name>
    <dbReference type="NCBI Taxonomy" id="5963"/>
    <lineage>
        <taxon>Eukaryota</taxon>
        <taxon>Sar</taxon>
        <taxon>Alveolata</taxon>
        <taxon>Ciliophora</taxon>
        <taxon>Postciliodesmatophora</taxon>
        <taxon>Heterotrichea</taxon>
        <taxon>Heterotrichida</taxon>
        <taxon>Stentoridae</taxon>
        <taxon>Stentor</taxon>
    </lineage>
</organism>
<dbReference type="Gene3D" id="1.20.5.190">
    <property type="match status" value="1"/>
</dbReference>
<evidence type="ECO:0000313" key="2">
    <source>
        <dbReference type="Proteomes" id="UP000187209"/>
    </source>
</evidence>
<dbReference type="Proteomes" id="UP000187209">
    <property type="component" value="Unassembled WGS sequence"/>
</dbReference>
<sequence>MSIKNKQVGISKKPQNPIVMKELVLQNQCIGELSRIMISRSEDIAILKSLSDRKTGKLRVQTSYAEKTISESEFKEEWRYSKEESLLLTLQGYKVDSVIQKKQLEKISKKILRINLQFEDEPSDSDLNLSEIHLQKVMSVRINQENTLINYNEKGQPCVNLPTLTVNPQTWRENYSSVVKALDCCLLGDILSPYMTMFLCIKHSRSLYLNEISRQKQAIEEGLSFLSPNIAVLITNKKSKSTIPQKKSLSPIKKPQPLAEPDYLEPLLKMMLDMNSEVEKNIKNFRNNYYGRNIEGSERIGRNKDPVLKALRARNYEKFSAVNPWAKTSNNYMLSTVKTLKSLHMQPEVLFDLQNAYFDENLNLADRIKVIHSCLIIQNMYKLRRQRELTKKIVIIQRFIRGFLTRKKALFIKFAGFRKVYYWQRLKHWYPLMVNKRRERKLKFSGKDYSIFYQKIVMIQKVIRGFLARHTVVYWKKEFWRIKEKRRFEKIYEIKQKLWKNCFKYEQLALRQIGVTNCDMICDIWQVGYEKSRQAIQGKLAEIENRKECLRLAKENRISYFN</sequence>
<protein>
    <submittedName>
        <fullName evidence="1">Uncharacterized protein</fullName>
    </submittedName>
</protein>
<dbReference type="InterPro" id="IPR000048">
    <property type="entry name" value="IQ_motif_EF-hand-BS"/>
</dbReference>
<dbReference type="Pfam" id="PF00612">
    <property type="entry name" value="IQ"/>
    <property type="match status" value="2"/>
</dbReference>
<dbReference type="SMART" id="SM00015">
    <property type="entry name" value="IQ"/>
    <property type="match status" value="2"/>
</dbReference>
<dbReference type="EMBL" id="MPUH01000948">
    <property type="protein sequence ID" value="OMJ71889.1"/>
    <property type="molecule type" value="Genomic_DNA"/>
</dbReference>
<proteinExistence type="predicted"/>
<gene>
    <name evidence="1" type="ORF">SteCoe_29805</name>
</gene>
<dbReference type="AlphaFoldDB" id="A0A1R2B562"/>
<reference evidence="1 2" key="1">
    <citation type="submission" date="2016-11" db="EMBL/GenBank/DDBJ databases">
        <title>The macronuclear genome of Stentor coeruleus: a giant cell with tiny introns.</title>
        <authorList>
            <person name="Slabodnick M."/>
            <person name="Ruby J.G."/>
            <person name="Reiff S.B."/>
            <person name="Swart E.C."/>
            <person name="Gosai S."/>
            <person name="Prabakaran S."/>
            <person name="Witkowska E."/>
            <person name="Larue G.E."/>
            <person name="Fisher S."/>
            <person name="Freeman R.M."/>
            <person name="Gunawardena J."/>
            <person name="Chu W."/>
            <person name="Stover N.A."/>
            <person name="Gregory B.D."/>
            <person name="Nowacki M."/>
            <person name="Derisi J."/>
            <person name="Roy S.W."/>
            <person name="Marshall W.F."/>
            <person name="Sood P."/>
        </authorList>
    </citation>
    <scope>NUCLEOTIDE SEQUENCE [LARGE SCALE GENOMIC DNA]</scope>
    <source>
        <strain evidence="1">WM001</strain>
    </source>
</reference>
<evidence type="ECO:0000313" key="1">
    <source>
        <dbReference type="EMBL" id="OMJ71889.1"/>
    </source>
</evidence>
<keyword evidence="2" id="KW-1185">Reference proteome</keyword>
<accession>A0A1R2B562</accession>
<comment type="caution">
    <text evidence="1">The sequence shown here is derived from an EMBL/GenBank/DDBJ whole genome shotgun (WGS) entry which is preliminary data.</text>
</comment>
<dbReference type="InterPro" id="IPR027417">
    <property type="entry name" value="P-loop_NTPase"/>
</dbReference>
<dbReference type="SUPFAM" id="SSF52540">
    <property type="entry name" value="P-loop containing nucleoside triphosphate hydrolases"/>
    <property type="match status" value="1"/>
</dbReference>
<name>A0A1R2B562_9CILI</name>
<dbReference type="OrthoDB" id="320072at2759"/>